<keyword evidence="3" id="KW-1185">Reference proteome</keyword>
<dbReference type="AlphaFoldDB" id="A0A7J7N0A8"/>
<evidence type="ECO:0008006" key="4">
    <source>
        <dbReference type="Google" id="ProtNLM"/>
    </source>
</evidence>
<gene>
    <name evidence="2" type="ORF">GIB67_019201</name>
</gene>
<organism evidence="2 3">
    <name type="scientific">Kingdonia uniflora</name>
    <dbReference type="NCBI Taxonomy" id="39325"/>
    <lineage>
        <taxon>Eukaryota</taxon>
        <taxon>Viridiplantae</taxon>
        <taxon>Streptophyta</taxon>
        <taxon>Embryophyta</taxon>
        <taxon>Tracheophyta</taxon>
        <taxon>Spermatophyta</taxon>
        <taxon>Magnoliopsida</taxon>
        <taxon>Ranunculales</taxon>
        <taxon>Circaeasteraceae</taxon>
        <taxon>Kingdonia</taxon>
    </lineage>
</organism>
<feature type="region of interest" description="Disordered" evidence="1">
    <location>
        <begin position="183"/>
        <end position="215"/>
    </location>
</feature>
<name>A0A7J7N0A8_9MAGN</name>
<evidence type="ECO:0000256" key="1">
    <source>
        <dbReference type="SAM" id="MobiDB-lite"/>
    </source>
</evidence>
<sequence length="215" mass="23712">MCPHDTFTTVIKVWKEISTISTIRDAVMKIFSIFMDIRLGNSDNRLIQVPYEDAWSILSNARQLLPNIKSSNIKSRDVSILDLRTYLTITGDQEDDITIARAFILFMMGHLWLQTANNTVPLGYHAAVADLDEAAKYDWGSAILASLYHGLDTVVTTGGSIIGFSQLLEDLHLKRGHDVRVVPLPPGNRGPGLRTREAGTSRRGQGTGGYTGPSQ</sequence>
<dbReference type="Proteomes" id="UP000541444">
    <property type="component" value="Unassembled WGS sequence"/>
</dbReference>
<feature type="compositionally biased region" description="Gly residues" evidence="1">
    <location>
        <begin position="205"/>
        <end position="215"/>
    </location>
</feature>
<protein>
    <recommendedName>
        <fullName evidence="4">Aminotransferase-like plant mobile domain-containing protein</fullName>
    </recommendedName>
</protein>
<accession>A0A7J7N0A8</accession>
<proteinExistence type="predicted"/>
<dbReference type="EMBL" id="JACGCM010001165">
    <property type="protein sequence ID" value="KAF6160432.1"/>
    <property type="molecule type" value="Genomic_DNA"/>
</dbReference>
<reference evidence="2 3" key="1">
    <citation type="journal article" date="2020" name="IScience">
        <title>Genome Sequencing of the Endangered Kingdonia uniflora (Circaeasteraceae, Ranunculales) Reveals Potential Mechanisms of Evolutionary Specialization.</title>
        <authorList>
            <person name="Sun Y."/>
            <person name="Deng T."/>
            <person name="Zhang A."/>
            <person name="Moore M.J."/>
            <person name="Landis J.B."/>
            <person name="Lin N."/>
            <person name="Zhang H."/>
            <person name="Zhang X."/>
            <person name="Huang J."/>
            <person name="Zhang X."/>
            <person name="Sun H."/>
            <person name="Wang H."/>
        </authorList>
    </citation>
    <scope>NUCLEOTIDE SEQUENCE [LARGE SCALE GENOMIC DNA]</scope>
    <source>
        <strain evidence="2">TB1705</strain>
        <tissue evidence="2">Leaf</tissue>
    </source>
</reference>
<evidence type="ECO:0000313" key="2">
    <source>
        <dbReference type="EMBL" id="KAF6160432.1"/>
    </source>
</evidence>
<evidence type="ECO:0000313" key="3">
    <source>
        <dbReference type="Proteomes" id="UP000541444"/>
    </source>
</evidence>
<comment type="caution">
    <text evidence="2">The sequence shown here is derived from an EMBL/GenBank/DDBJ whole genome shotgun (WGS) entry which is preliminary data.</text>
</comment>